<feature type="region of interest" description="Disordered" evidence="2">
    <location>
        <begin position="146"/>
        <end position="168"/>
    </location>
</feature>
<dbReference type="Pfam" id="PF00931">
    <property type="entry name" value="NB-ARC"/>
    <property type="match status" value="1"/>
</dbReference>
<dbReference type="Gene3D" id="3.40.50.300">
    <property type="entry name" value="P-loop containing nucleotide triphosphate hydrolases"/>
    <property type="match status" value="1"/>
</dbReference>
<dbReference type="Proteomes" id="UP001231189">
    <property type="component" value="Unassembled WGS sequence"/>
</dbReference>
<protein>
    <recommendedName>
        <fullName evidence="3">NB-ARC domain-containing protein</fullName>
    </recommendedName>
</protein>
<keyword evidence="1" id="KW-0175">Coiled coil</keyword>
<sequence>MGVIIPLLAEIITLCGRMPEGRAKREMVFFEQKLTSIREMVSSLHAVKMSYMKEEDMLLKRRWAKQAREISYDTQDFIDLFGHSTGLSDDTAEAVCKTTVRLKKLSCFCRRPKKIRLNREMTNKIHELKARMDEVIERHKRFKLDIPSSPQKEENHDTPNCSGHHIQSEASSSSSTCVTTVSIDAHISVLYTGADGLVGIDGPKDELTALLMDGNQQTKVVSVMGPEGVGKTTLAKEVYYNIQGKFECCAFVSMSQKTEIQEILQAIQSQLCSQECSSIEACQEEEERLTHKLIQVLKGKRYPSITFTLF</sequence>
<organism evidence="4 5">
    <name type="scientific">Lolium multiflorum</name>
    <name type="common">Italian ryegrass</name>
    <name type="synonym">Lolium perenne subsp. multiflorum</name>
    <dbReference type="NCBI Taxonomy" id="4521"/>
    <lineage>
        <taxon>Eukaryota</taxon>
        <taxon>Viridiplantae</taxon>
        <taxon>Streptophyta</taxon>
        <taxon>Embryophyta</taxon>
        <taxon>Tracheophyta</taxon>
        <taxon>Spermatophyta</taxon>
        <taxon>Magnoliopsida</taxon>
        <taxon>Liliopsida</taxon>
        <taxon>Poales</taxon>
        <taxon>Poaceae</taxon>
        <taxon>BOP clade</taxon>
        <taxon>Pooideae</taxon>
        <taxon>Poodae</taxon>
        <taxon>Poeae</taxon>
        <taxon>Poeae Chloroplast Group 2 (Poeae type)</taxon>
        <taxon>Loliodinae</taxon>
        <taxon>Loliinae</taxon>
        <taxon>Lolium</taxon>
    </lineage>
</organism>
<dbReference type="InterPro" id="IPR002182">
    <property type="entry name" value="NB-ARC"/>
</dbReference>
<dbReference type="GO" id="GO:0043531">
    <property type="term" value="F:ADP binding"/>
    <property type="evidence" value="ECO:0007669"/>
    <property type="project" value="InterPro"/>
</dbReference>
<dbReference type="EMBL" id="JAUUTY010000005">
    <property type="protein sequence ID" value="KAK1632315.1"/>
    <property type="molecule type" value="Genomic_DNA"/>
</dbReference>
<dbReference type="PANTHER" id="PTHR19338">
    <property type="entry name" value="TRANSLOCASE OF INNER MITOCHONDRIAL MEMBRANE 13 HOMOLOG"/>
    <property type="match status" value="1"/>
</dbReference>
<keyword evidence="5" id="KW-1185">Reference proteome</keyword>
<feature type="coiled-coil region" evidence="1">
    <location>
        <begin position="118"/>
        <end position="145"/>
    </location>
</feature>
<evidence type="ECO:0000313" key="5">
    <source>
        <dbReference type="Proteomes" id="UP001231189"/>
    </source>
</evidence>
<dbReference type="PANTHER" id="PTHR19338:SF64">
    <property type="entry name" value="AAA+ ATPASE DOMAIN-CONTAINING PROTEIN"/>
    <property type="match status" value="1"/>
</dbReference>
<accession>A0AAD8RV70</accession>
<name>A0AAD8RV70_LOLMU</name>
<reference evidence="4" key="1">
    <citation type="submission" date="2023-07" db="EMBL/GenBank/DDBJ databases">
        <title>A chromosome-level genome assembly of Lolium multiflorum.</title>
        <authorList>
            <person name="Chen Y."/>
            <person name="Copetti D."/>
            <person name="Kolliker R."/>
            <person name="Studer B."/>
        </authorList>
    </citation>
    <scope>NUCLEOTIDE SEQUENCE</scope>
    <source>
        <strain evidence="4">02402/16</strain>
        <tissue evidence="4">Leaf</tissue>
    </source>
</reference>
<gene>
    <name evidence="4" type="ORF">QYE76_006630</name>
</gene>
<dbReference type="InterPro" id="IPR027417">
    <property type="entry name" value="P-loop_NTPase"/>
</dbReference>
<comment type="caution">
    <text evidence="4">The sequence shown here is derived from an EMBL/GenBank/DDBJ whole genome shotgun (WGS) entry which is preliminary data.</text>
</comment>
<dbReference type="AlphaFoldDB" id="A0AAD8RV70"/>
<proteinExistence type="predicted"/>
<feature type="domain" description="NB-ARC" evidence="3">
    <location>
        <begin position="203"/>
        <end position="302"/>
    </location>
</feature>
<evidence type="ECO:0000259" key="3">
    <source>
        <dbReference type="Pfam" id="PF00931"/>
    </source>
</evidence>
<dbReference type="Gene3D" id="1.20.5.4130">
    <property type="match status" value="1"/>
</dbReference>
<evidence type="ECO:0000256" key="1">
    <source>
        <dbReference type="SAM" id="Coils"/>
    </source>
</evidence>
<dbReference type="SUPFAM" id="SSF52540">
    <property type="entry name" value="P-loop containing nucleoside triphosphate hydrolases"/>
    <property type="match status" value="1"/>
</dbReference>
<evidence type="ECO:0000313" key="4">
    <source>
        <dbReference type="EMBL" id="KAK1632315.1"/>
    </source>
</evidence>
<evidence type="ECO:0000256" key="2">
    <source>
        <dbReference type="SAM" id="MobiDB-lite"/>
    </source>
</evidence>